<name>A0A9D7K4I3_9PROT</name>
<accession>A0A9D7K4I3</accession>
<sequence>MKKHQRPDPTVLLASLLSMMTRFSCLGCPRLAGRIRRNLALLHHYPDKDMPPQLKELAQRLEHEWAQLHLAISDISDSPVAGEKRTDSSIVNEHPITHPASQSLH</sequence>
<gene>
    <name evidence="2" type="ORF">IPL58_15640</name>
</gene>
<evidence type="ECO:0000313" key="2">
    <source>
        <dbReference type="EMBL" id="MBK8525338.1"/>
    </source>
</evidence>
<protein>
    <submittedName>
        <fullName evidence="2">Uncharacterized protein</fullName>
    </submittedName>
</protein>
<evidence type="ECO:0000256" key="1">
    <source>
        <dbReference type="SAM" id="MobiDB-lite"/>
    </source>
</evidence>
<comment type="caution">
    <text evidence="2">The sequence shown here is derived from an EMBL/GenBank/DDBJ whole genome shotgun (WGS) entry which is preliminary data.</text>
</comment>
<feature type="region of interest" description="Disordered" evidence="1">
    <location>
        <begin position="77"/>
        <end position="105"/>
    </location>
</feature>
<reference evidence="2" key="1">
    <citation type="submission" date="2020-10" db="EMBL/GenBank/DDBJ databases">
        <title>Connecting structure to function with the recovery of over 1000 high-quality activated sludge metagenome-assembled genomes encoding full-length rRNA genes using long-read sequencing.</title>
        <authorList>
            <person name="Singleton C.M."/>
            <person name="Petriglieri F."/>
            <person name="Kristensen J.M."/>
            <person name="Kirkegaard R.H."/>
            <person name="Michaelsen T.Y."/>
            <person name="Andersen M.H."/>
            <person name="Karst S.M."/>
            <person name="Dueholm M.S."/>
            <person name="Nielsen P.H."/>
            <person name="Albertsen M."/>
        </authorList>
    </citation>
    <scope>NUCLEOTIDE SEQUENCE</scope>
    <source>
        <strain evidence="2">Hirt_18-Q3-R61-65_BATAC.395</strain>
    </source>
</reference>
<proteinExistence type="predicted"/>
<evidence type="ECO:0000313" key="3">
    <source>
        <dbReference type="Proteomes" id="UP000886689"/>
    </source>
</evidence>
<dbReference type="EMBL" id="JADJUC010000029">
    <property type="protein sequence ID" value="MBK8525338.1"/>
    <property type="molecule type" value="Genomic_DNA"/>
</dbReference>
<organism evidence="2 3">
    <name type="scientific">Candidatus Proximibacter danicus</name>
    <dbReference type="NCBI Taxonomy" id="2954365"/>
    <lineage>
        <taxon>Bacteria</taxon>
        <taxon>Pseudomonadati</taxon>
        <taxon>Pseudomonadota</taxon>
        <taxon>Betaproteobacteria</taxon>
        <taxon>Candidatus Proximibacter</taxon>
    </lineage>
</organism>
<dbReference type="AlphaFoldDB" id="A0A9D7K4I3"/>
<dbReference type="Proteomes" id="UP000886689">
    <property type="component" value="Unassembled WGS sequence"/>
</dbReference>